<name>A0A9P4HQ09_9PEZI</name>
<dbReference type="Proteomes" id="UP000799776">
    <property type="component" value="Unassembled WGS sequence"/>
</dbReference>
<reference evidence="1" key="1">
    <citation type="journal article" date="2020" name="Stud. Mycol.">
        <title>101 Dothideomycetes genomes: a test case for predicting lifestyles and emergence of pathogens.</title>
        <authorList>
            <person name="Haridas S."/>
            <person name="Albert R."/>
            <person name="Binder M."/>
            <person name="Bloem J."/>
            <person name="Labutti K."/>
            <person name="Salamov A."/>
            <person name="Andreopoulos B."/>
            <person name="Baker S."/>
            <person name="Barry K."/>
            <person name="Bills G."/>
            <person name="Bluhm B."/>
            <person name="Cannon C."/>
            <person name="Castanera R."/>
            <person name="Culley D."/>
            <person name="Daum C."/>
            <person name="Ezra D."/>
            <person name="Gonzalez J."/>
            <person name="Henrissat B."/>
            <person name="Kuo A."/>
            <person name="Liang C."/>
            <person name="Lipzen A."/>
            <person name="Lutzoni F."/>
            <person name="Magnuson J."/>
            <person name="Mondo S."/>
            <person name="Nolan M."/>
            <person name="Ohm R."/>
            <person name="Pangilinan J."/>
            <person name="Park H.-J."/>
            <person name="Ramirez L."/>
            <person name="Alfaro M."/>
            <person name="Sun H."/>
            <person name="Tritt A."/>
            <person name="Yoshinaga Y."/>
            <person name="Zwiers L.-H."/>
            <person name="Turgeon B."/>
            <person name="Goodwin S."/>
            <person name="Spatafora J."/>
            <person name="Crous P."/>
            <person name="Grigoriev I."/>
        </authorList>
    </citation>
    <scope>NUCLEOTIDE SEQUENCE</scope>
    <source>
        <strain evidence="1">CBS 121410</strain>
    </source>
</reference>
<protein>
    <submittedName>
        <fullName evidence="1">Uncharacterized protein</fullName>
    </submittedName>
</protein>
<comment type="caution">
    <text evidence="1">The sequence shown here is derived from an EMBL/GenBank/DDBJ whole genome shotgun (WGS) entry which is preliminary data.</text>
</comment>
<dbReference type="AlphaFoldDB" id="A0A9P4HQ09"/>
<accession>A0A9P4HQ09</accession>
<organism evidence="1 2">
    <name type="scientific">Saccharata proteae CBS 121410</name>
    <dbReference type="NCBI Taxonomy" id="1314787"/>
    <lineage>
        <taxon>Eukaryota</taxon>
        <taxon>Fungi</taxon>
        <taxon>Dikarya</taxon>
        <taxon>Ascomycota</taxon>
        <taxon>Pezizomycotina</taxon>
        <taxon>Dothideomycetes</taxon>
        <taxon>Dothideomycetes incertae sedis</taxon>
        <taxon>Botryosphaeriales</taxon>
        <taxon>Saccharataceae</taxon>
        <taxon>Saccharata</taxon>
    </lineage>
</organism>
<evidence type="ECO:0000313" key="1">
    <source>
        <dbReference type="EMBL" id="KAF2083869.1"/>
    </source>
</evidence>
<proteinExistence type="predicted"/>
<keyword evidence="2" id="KW-1185">Reference proteome</keyword>
<gene>
    <name evidence="1" type="ORF">K490DRAFT_60093</name>
</gene>
<sequence length="160" mass="16754">MHRQMAAAHQNTTTVARITAIAAITAITAITATSRAPLSPETCPPPVHSRARETLHFDASVNLCGGADALPPDDESLVAGHAVVMAERGCGDPARFDLLFETSHGGAGLIRASRATAVTLDADNRRLMTLMGVQHASKPVHPADLAVSVWSIVARPRPAL</sequence>
<dbReference type="EMBL" id="ML978753">
    <property type="protein sequence ID" value="KAF2083869.1"/>
    <property type="molecule type" value="Genomic_DNA"/>
</dbReference>
<evidence type="ECO:0000313" key="2">
    <source>
        <dbReference type="Proteomes" id="UP000799776"/>
    </source>
</evidence>